<name>A0ACC1AHW6_9ROSI</name>
<evidence type="ECO:0000313" key="2">
    <source>
        <dbReference type="Proteomes" id="UP001164250"/>
    </source>
</evidence>
<dbReference type="Proteomes" id="UP001164250">
    <property type="component" value="Chromosome 10"/>
</dbReference>
<comment type="caution">
    <text evidence="1">The sequence shown here is derived from an EMBL/GenBank/DDBJ whole genome shotgun (WGS) entry which is preliminary data.</text>
</comment>
<keyword evidence="2" id="KW-1185">Reference proteome</keyword>
<reference evidence="2" key="1">
    <citation type="journal article" date="2023" name="G3 (Bethesda)">
        <title>Genome assembly and association tests identify interacting loci associated with vigor, precocity, and sex in interspecific pistachio rootstocks.</title>
        <authorList>
            <person name="Palmer W."/>
            <person name="Jacygrad E."/>
            <person name="Sagayaradj S."/>
            <person name="Cavanaugh K."/>
            <person name="Han R."/>
            <person name="Bertier L."/>
            <person name="Beede B."/>
            <person name="Kafkas S."/>
            <person name="Golino D."/>
            <person name="Preece J."/>
            <person name="Michelmore R."/>
        </authorList>
    </citation>
    <scope>NUCLEOTIDE SEQUENCE [LARGE SCALE GENOMIC DNA]</scope>
</reference>
<proteinExistence type="predicted"/>
<gene>
    <name evidence="1" type="ORF">Patl1_08485</name>
</gene>
<protein>
    <submittedName>
        <fullName evidence="1">Uncharacterized protein</fullName>
    </submittedName>
</protein>
<sequence length="254" mass="29174">MELLIVLLFLPILLLFLLQTYKTKNIRSPPGPKGVPLISNLHQFDNSNFKPLIMCGNSLITQKYDPLMSLRIGSMSTLIVSSAKMAKEVLKTHDLAFCSRPASATISSHSGEDEVSRMIQKISKSVAASKPVNLSELLMSMTSSIICRLAFGKRLHETGAMLGSFFFFFFFFFFSDYFPFMGWVDKLTGMKRRLENNFKELDIFFQKEDIIDIFLQIRKDGGLKVDITWDHIKAVLMVMYIFLNRKNNFIIFYI</sequence>
<organism evidence="1 2">
    <name type="scientific">Pistacia atlantica</name>
    <dbReference type="NCBI Taxonomy" id="434234"/>
    <lineage>
        <taxon>Eukaryota</taxon>
        <taxon>Viridiplantae</taxon>
        <taxon>Streptophyta</taxon>
        <taxon>Embryophyta</taxon>
        <taxon>Tracheophyta</taxon>
        <taxon>Spermatophyta</taxon>
        <taxon>Magnoliopsida</taxon>
        <taxon>eudicotyledons</taxon>
        <taxon>Gunneridae</taxon>
        <taxon>Pentapetalae</taxon>
        <taxon>rosids</taxon>
        <taxon>malvids</taxon>
        <taxon>Sapindales</taxon>
        <taxon>Anacardiaceae</taxon>
        <taxon>Pistacia</taxon>
    </lineage>
</organism>
<accession>A0ACC1AHW6</accession>
<evidence type="ECO:0000313" key="1">
    <source>
        <dbReference type="EMBL" id="KAJ0086174.1"/>
    </source>
</evidence>
<dbReference type="EMBL" id="CM047906">
    <property type="protein sequence ID" value="KAJ0086174.1"/>
    <property type="molecule type" value="Genomic_DNA"/>
</dbReference>